<dbReference type="GO" id="GO:0005634">
    <property type="term" value="C:nucleus"/>
    <property type="evidence" value="ECO:0007669"/>
    <property type="project" value="UniProtKB-SubCell"/>
</dbReference>
<evidence type="ECO:0000313" key="9">
    <source>
        <dbReference type="EMBL" id="KAG0538420.1"/>
    </source>
</evidence>
<dbReference type="AlphaFoldDB" id="A0A921UPD9"/>
<dbReference type="InterPro" id="IPR002100">
    <property type="entry name" value="TF_MADSbox"/>
</dbReference>
<keyword evidence="5" id="KW-0539">Nucleus</keyword>
<feature type="region of interest" description="Disordered" evidence="7">
    <location>
        <begin position="399"/>
        <end position="419"/>
    </location>
</feature>
<evidence type="ECO:0000256" key="6">
    <source>
        <dbReference type="SAM" id="Coils"/>
    </source>
</evidence>
<dbReference type="PROSITE" id="PS50066">
    <property type="entry name" value="MADS_BOX_2"/>
    <property type="match status" value="1"/>
</dbReference>
<reference evidence="9" key="1">
    <citation type="journal article" date="2019" name="BMC Genomics">
        <title>A new reference genome for Sorghum bicolor reveals high levels of sequence similarity between sweet and grain genotypes: implications for the genetics of sugar metabolism.</title>
        <authorList>
            <person name="Cooper E.A."/>
            <person name="Brenton Z.W."/>
            <person name="Flinn B.S."/>
            <person name="Jenkins J."/>
            <person name="Shu S."/>
            <person name="Flowers D."/>
            <person name="Luo F."/>
            <person name="Wang Y."/>
            <person name="Xia P."/>
            <person name="Barry K."/>
            <person name="Daum C."/>
            <person name="Lipzen A."/>
            <person name="Yoshinaga Y."/>
            <person name="Schmutz J."/>
            <person name="Saski C."/>
            <person name="Vermerris W."/>
            <person name="Kresovich S."/>
        </authorList>
    </citation>
    <scope>NUCLEOTIDE SEQUENCE</scope>
</reference>
<sequence length="454" mass="50082">MMLRRDRRSGVRFIEDGRDRSLTFFKRRSGLFKAASDLSTLTGARVAVVLESEHGKFSSFGTPEAGPIVDAFLLGSAPTDLDITEADKASITNLQNEVFQLEKEKTMEDKRKKENIARTNNKIQEASKQAKYVYGNIEDLDATELFDMYCELSRVKKEIDDCLPTLLRGDKVEAGGHLRDPSLLQPTWWRSMPPPQVATPPKYPWASFQACFHQHPWLSTSTSVPTRSGSSLPNSMILPSPLVPQNPLQHHYPLAPHSPPTSSVQFQAPKTLPTPMEAHNPYTNHIHGIDINDNSSHPFSFSPILSSSMTPQRSSLQMTPPLDDSFSLSLSPQISSPMHLGSSFQQQLPFNVQNYNSVLPPQNYTNVGSTLIHSHQLFYSNLSSPELNVELGSIEKSGATQVGDGGHNERFGLSNPPQSDGGLDWMMPNSFYVGESSGGGDAEGNLGGLNSPWY</sequence>
<feature type="domain" description="MADS-box" evidence="8">
    <location>
        <begin position="4"/>
        <end position="64"/>
    </location>
</feature>
<gene>
    <name evidence="9" type="ORF">BDA96_03G234600</name>
</gene>
<keyword evidence="3" id="KW-0238">DNA-binding</keyword>
<evidence type="ECO:0000256" key="3">
    <source>
        <dbReference type="ARBA" id="ARBA00023125"/>
    </source>
</evidence>
<name>A0A921UPD9_SORBI</name>
<dbReference type="SMART" id="SM00432">
    <property type="entry name" value="MADS"/>
    <property type="match status" value="1"/>
</dbReference>
<keyword evidence="2" id="KW-0805">Transcription regulation</keyword>
<dbReference type="PRINTS" id="PR00404">
    <property type="entry name" value="MADSDOMAIN"/>
</dbReference>
<dbReference type="InterPro" id="IPR036879">
    <property type="entry name" value="TF_MADSbox_sf"/>
</dbReference>
<keyword evidence="4" id="KW-0804">Transcription</keyword>
<keyword evidence="6" id="KW-0175">Coiled coil</keyword>
<dbReference type="Proteomes" id="UP000807115">
    <property type="component" value="Chromosome 3"/>
</dbReference>
<evidence type="ECO:0000313" key="10">
    <source>
        <dbReference type="Proteomes" id="UP000807115"/>
    </source>
</evidence>
<dbReference type="Pfam" id="PF00319">
    <property type="entry name" value="SRF-TF"/>
    <property type="match status" value="1"/>
</dbReference>
<dbReference type="GO" id="GO:0003677">
    <property type="term" value="F:DNA binding"/>
    <property type="evidence" value="ECO:0007669"/>
    <property type="project" value="UniProtKB-KW"/>
</dbReference>
<dbReference type="SUPFAM" id="SSF55455">
    <property type="entry name" value="SRF-like"/>
    <property type="match status" value="1"/>
</dbReference>
<dbReference type="Gene3D" id="3.40.1810.10">
    <property type="entry name" value="Transcription factor, MADS-box"/>
    <property type="match status" value="1"/>
</dbReference>
<evidence type="ECO:0000256" key="1">
    <source>
        <dbReference type="ARBA" id="ARBA00004123"/>
    </source>
</evidence>
<protein>
    <recommendedName>
        <fullName evidence="8">MADS-box domain-containing protein</fullName>
    </recommendedName>
</protein>
<evidence type="ECO:0000256" key="5">
    <source>
        <dbReference type="ARBA" id="ARBA00023242"/>
    </source>
</evidence>
<evidence type="ECO:0000259" key="8">
    <source>
        <dbReference type="PROSITE" id="PS50066"/>
    </source>
</evidence>
<dbReference type="CDD" id="cd00120">
    <property type="entry name" value="MADS"/>
    <property type="match status" value="1"/>
</dbReference>
<proteinExistence type="predicted"/>
<dbReference type="PANTHER" id="PTHR11945">
    <property type="entry name" value="MADS BOX PROTEIN"/>
    <property type="match status" value="1"/>
</dbReference>
<dbReference type="GO" id="GO:0046983">
    <property type="term" value="F:protein dimerization activity"/>
    <property type="evidence" value="ECO:0007669"/>
    <property type="project" value="InterPro"/>
</dbReference>
<organism evidence="9 10">
    <name type="scientific">Sorghum bicolor</name>
    <name type="common">Sorghum</name>
    <name type="synonym">Sorghum vulgare</name>
    <dbReference type="NCBI Taxonomy" id="4558"/>
    <lineage>
        <taxon>Eukaryota</taxon>
        <taxon>Viridiplantae</taxon>
        <taxon>Streptophyta</taxon>
        <taxon>Embryophyta</taxon>
        <taxon>Tracheophyta</taxon>
        <taxon>Spermatophyta</taxon>
        <taxon>Magnoliopsida</taxon>
        <taxon>Liliopsida</taxon>
        <taxon>Poales</taxon>
        <taxon>Poaceae</taxon>
        <taxon>PACMAD clade</taxon>
        <taxon>Panicoideae</taxon>
        <taxon>Andropogonodae</taxon>
        <taxon>Andropogoneae</taxon>
        <taxon>Sorghinae</taxon>
        <taxon>Sorghum</taxon>
    </lineage>
</organism>
<evidence type="ECO:0000256" key="4">
    <source>
        <dbReference type="ARBA" id="ARBA00023163"/>
    </source>
</evidence>
<dbReference type="PANTHER" id="PTHR11945:SF764">
    <property type="entry name" value="AGAMOUS-LIKE MADS-BOX PROTEIN AGL62"/>
    <property type="match status" value="1"/>
</dbReference>
<feature type="coiled-coil region" evidence="6">
    <location>
        <begin position="91"/>
        <end position="129"/>
    </location>
</feature>
<dbReference type="EMBL" id="CM027682">
    <property type="protein sequence ID" value="KAG0538420.1"/>
    <property type="molecule type" value="Genomic_DNA"/>
</dbReference>
<reference evidence="9" key="2">
    <citation type="submission" date="2020-10" db="EMBL/GenBank/DDBJ databases">
        <authorList>
            <person name="Cooper E.A."/>
            <person name="Brenton Z.W."/>
            <person name="Flinn B.S."/>
            <person name="Jenkins J."/>
            <person name="Shu S."/>
            <person name="Flowers D."/>
            <person name="Luo F."/>
            <person name="Wang Y."/>
            <person name="Xia P."/>
            <person name="Barry K."/>
            <person name="Daum C."/>
            <person name="Lipzen A."/>
            <person name="Yoshinaga Y."/>
            <person name="Schmutz J."/>
            <person name="Saski C."/>
            <person name="Vermerris W."/>
            <person name="Kresovich S."/>
        </authorList>
    </citation>
    <scope>NUCLEOTIDE SEQUENCE</scope>
</reference>
<comment type="caution">
    <text evidence="9">The sequence shown here is derived from an EMBL/GenBank/DDBJ whole genome shotgun (WGS) entry which is preliminary data.</text>
</comment>
<accession>A0A921UPD9</accession>
<evidence type="ECO:0000256" key="2">
    <source>
        <dbReference type="ARBA" id="ARBA00023015"/>
    </source>
</evidence>
<evidence type="ECO:0000256" key="7">
    <source>
        <dbReference type="SAM" id="MobiDB-lite"/>
    </source>
</evidence>
<comment type="subcellular location">
    <subcellularLocation>
        <location evidence="1">Nucleus</location>
    </subcellularLocation>
</comment>